<dbReference type="EMBL" id="BPLR01015286">
    <property type="protein sequence ID" value="GIY74996.1"/>
    <property type="molecule type" value="Genomic_DNA"/>
</dbReference>
<organism evidence="2 3">
    <name type="scientific">Caerostris extrusa</name>
    <name type="common">Bark spider</name>
    <name type="synonym">Caerostris bankana</name>
    <dbReference type="NCBI Taxonomy" id="172846"/>
    <lineage>
        <taxon>Eukaryota</taxon>
        <taxon>Metazoa</taxon>
        <taxon>Ecdysozoa</taxon>
        <taxon>Arthropoda</taxon>
        <taxon>Chelicerata</taxon>
        <taxon>Arachnida</taxon>
        <taxon>Araneae</taxon>
        <taxon>Araneomorphae</taxon>
        <taxon>Entelegynae</taxon>
        <taxon>Araneoidea</taxon>
        <taxon>Araneidae</taxon>
        <taxon>Caerostris</taxon>
    </lineage>
</organism>
<evidence type="ECO:0000313" key="3">
    <source>
        <dbReference type="Proteomes" id="UP001054945"/>
    </source>
</evidence>
<evidence type="ECO:0000256" key="1">
    <source>
        <dbReference type="SAM" id="Phobius"/>
    </source>
</evidence>
<reference evidence="2 3" key="1">
    <citation type="submission" date="2021-06" db="EMBL/GenBank/DDBJ databases">
        <title>Caerostris extrusa draft genome.</title>
        <authorList>
            <person name="Kono N."/>
            <person name="Arakawa K."/>
        </authorList>
    </citation>
    <scope>NUCLEOTIDE SEQUENCE [LARGE SCALE GENOMIC DNA]</scope>
</reference>
<name>A0AAV4VXH8_CAEEX</name>
<proteinExistence type="predicted"/>
<accession>A0AAV4VXH8</accession>
<protein>
    <submittedName>
        <fullName evidence="2">Uncharacterized protein</fullName>
    </submittedName>
</protein>
<feature type="transmembrane region" description="Helical" evidence="1">
    <location>
        <begin position="53"/>
        <end position="71"/>
    </location>
</feature>
<comment type="caution">
    <text evidence="2">The sequence shown here is derived from an EMBL/GenBank/DDBJ whole genome shotgun (WGS) entry which is preliminary data.</text>
</comment>
<dbReference type="AlphaFoldDB" id="A0AAV4VXH8"/>
<keyword evidence="3" id="KW-1185">Reference proteome</keyword>
<keyword evidence="1" id="KW-1133">Transmembrane helix</keyword>
<gene>
    <name evidence="2" type="ORF">CEXT_592111</name>
</gene>
<dbReference type="Proteomes" id="UP001054945">
    <property type="component" value="Unassembled WGS sequence"/>
</dbReference>
<sequence>MSLQINSSLLQIKYDSNLFHSVPLFAFAKVPKWLLEQKTFASNGLILGREIKLSNIFLSALLGFLSFFALLQRNSIDKNVRSFNQCCRGNKTVLKKNGSFGRKDMLEKSSLNELV</sequence>
<keyword evidence="1" id="KW-0472">Membrane</keyword>
<keyword evidence="1" id="KW-0812">Transmembrane</keyword>
<evidence type="ECO:0000313" key="2">
    <source>
        <dbReference type="EMBL" id="GIY74996.1"/>
    </source>
</evidence>